<comment type="caution">
    <text evidence="9">The sequence shown here is derived from an EMBL/GenBank/DDBJ whole genome shotgun (WGS) entry which is preliminary data.</text>
</comment>
<evidence type="ECO:0000256" key="2">
    <source>
        <dbReference type="ARBA" id="ARBA00022741"/>
    </source>
</evidence>
<dbReference type="InterPro" id="IPR004536">
    <property type="entry name" value="SPS/SelD"/>
</dbReference>
<dbReference type="PANTHER" id="PTHR10256">
    <property type="entry name" value="SELENIDE, WATER DIKINASE"/>
    <property type="match status" value="1"/>
</dbReference>
<evidence type="ECO:0000313" key="10">
    <source>
        <dbReference type="Proteomes" id="UP000037460"/>
    </source>
</evidence>
<accession>A0A0M0LPW4</accession>
<dbReference type="InterPro" id="IPR023753">
    <property type="entry name" value="FAD/NAD-binding_dom"/>
</dbReference>
<evidence type="ECO:0000256" key="1">
    <source>
        <dbReference type="ARBA" id="ARBA00022679"/>
    </source>
</evidence>
<dbReference type="SUPFAM" id="SSF56042">
    <property type="entry name" value="PurM C-terminal domain-like"/>
    <property type="match status" value="1"/>
</dbReference>
<keyword evidence="10" id="KW-1185">Reference proteome</keyword>
<dbReference type="Pfam" id="PF02769">
    <property type="entry name" value="AIRS_C"/>
    <property type="match status" value="1"/>
</dbReference>
<feature type="domain" description="FAD/NAD(P)-binding" evidence="8">
    <location>
        <begin position="142"/>
        <end position="460"/>
    </location>
</feature>
<feature type="domain" description="PurM-like C-terminal" evidence="7">
    <location>
        <begin position="725"/>
        <end position="895"/>
    </location>
</feature>
<evidence type="ECO:0000259" key="7">
    <source>
        <dbReference type="Pfam" id="PF02769"/>
    </source>
</evidence>
<dbReference type="GO" id="GO:0004756">
    <property type="term" value="F:selenide, water dikinase activity"/>
    <property type="evidence" value="ECO:0007669"/>
    <property type="project" value="TreeGrafter"/>
</dbReference>
<feature type="domain" description="PurM-like N-terminal" evidence="6">
    <location>
        <begin position="605"/>
        <end position="712"/>
    </location>
</feature>
<proteinExistence type="predicted"/>
<keyword evidence="4" id="KW-0067">ATP-binding</keyword>
<dbReference type="GO" id="GO:0005524">
    <property type="term" value="F:ATP binding"/>
    <property type="evidence" value="ECO:0007669"/>
    <property type="project" value="UniProtKB-KW"/>
</dbReference>
<gene>
    <name evidence="9" type="ORF">Ctob_014692</name>
</gene>
<dbReference type="CDD" id="cd02195">
    <property type="entry name" value="SelD"/>
    <property type="match status" value="1"/>
</dbReference>
<dbReference type="SUPFAM" id="SSF55326">
    <property type="entry name" value="PurM N-terminal domain-like"/>
    <property type="match status" value="1"/>
</dbReference>
<dbReference type="GO" id="GO:0016260">
    <property type="term" value="P:selenocysteine biosynthetic process"/>
    <property type="evidence" value="ECO:0007669"/>
    <property type="project" value="TreeGrafter"/>
</dbReference>
<dbReference type="NCBIfam" id="TIGR03169">
    <property type="entry name" value="Nterm_to_SelD"/>
    <property type="match status" value="1"/>
</dbReference>
<evidence type="ECO:0000256" key="3">
    <source>
        <dbReference type="ARBA" id="ARBA00022777"/>
    </source>
</evidence>
<keyword evidence="3 9" id="KW-0418">Kinase</keyword>
<dbReference type="InterPro" id="IPR036188">
    <property type="entry name" value="FAD/NAD-bd_sf"/>
</dbReference>
<dbReference type="Pfam" id="PF00586">
    <property type="entry name" value="AIRS"/>
    <property type="match status" value="1"/>
</dbReference>
<dbReference type="InterPro" id="IPR016188">
    <property type="entry name" value="PurM-like_N"/>
</dbReference>
<dbReference type="SUPFAM" id="SSF51905">
    <property type="entry name" value="FAD/NAD(P)-binding domain"/>
    <property type="match status" value="2"/>
</dbReference>
<name>A0A0M0LPW4_9EUKA</name>
<dbReference type="Gene3D" id="3.50.50.100">
    <property type="match status" value="1"/>
</dbReference>
<evidence type="ECO:0000259" key="8">
    <source>
        <dbReference type="Pfam" id="PF07992"/>
    </source>
</evidence>
<protein>
    <submittedName>
        <fullName evidence="9">Water dikinase</fullName>
    </submittedName>
</protein>
<keyword evidence="5" id="KW-0711">Selenium</keyword>
<organism evidence="9 10">
    <name type="scientific">Chrysochromulina tobinii</name>
    <dbReference type="NCBI Taxonomy" id="1460289"/>
    <lineage>
        <taxon>Eukaryota</taxon>
        <taxon>Haptista</taxon>
        <taxon>Haptophyta</taxon>
        <taxon>Prymnesiophyceae</taxon>
        <taxon>Prymnesiales</taxon>
        <taxon>Chrysochromulinaceae</taxon>
        <taxon>Chrysochromulina</taxon>
    </lineage>
</organism>
<keyword evidence="2" id="KW-0547">Nucleotide-binding</keyword>
<evidence type="ECO:0000259" key="6">
    <source>
        <dbReference type="Pfam" id="PF00586"/>
    </source>
</evidence>
<reference evidence="10" key="1">
    <citation type="journal article" date="2015" name="PLoS Genet.">
        <title>Genome Sequence and Transcriptome Analyses of Chrysochromulina tobin: Metabolic Tools for Enhanced Algal Fitness in the Prominent Order Prymnesiales (Haptophyceae).</title>
        <authorList>
            <person name="Hovde B.T."/>
            <person name="Deodato C.R."/>
            <person name="Hunsperger H.M."/>
            <person name="Ryken S.A."/>
            <person name="Yost W."/>
            <person name="Jha R.K."/>
            <person name="Patterson J."/>
            <person name="Monnat R.J. Jr."/>
            <person name="Barlow S.B."/>
            <person name="Starkenburg S.R."/>
            <person name="Cattolico R.A."/>
        </authorList>
    </citation>
    <scope>NUCLEOTIDE SEQUENCE</scope>
    <source>
        <strain evidence="10">CCMP291</strain>
    </source>
</reference>
<dbReference type="PANTHER" id="PTHR10256:SF0">
    <property type="entry name" value="INACTIVE SELENIDE, WATER DIKINASE-LIKE PROTEIN-RELATED"/>
    <property type="match status" value="1"/>
</dbReference>
<dbReference type="Gene3D" id="3.30.1330.10">
    <property type="entry name" value="PurM-like, N-terminal domain"/>
    <property type="match status" value="1"/>
</dbReference>
<evidence type="ECO:0000256" key="4">
    <source>
        <dbReference type="ARBA" id="ARBA00022840"/>
    </source>
</evidence>
<keyword evidence="1" id="KW-0808">Transferase</keyword>
<dbReference type="OrthoDB" id="409395at2759"/>
<dbReference type="GO" id="GO:0005737">
    <property type="term" value="C:cytoplasm"/>
    <property type="evidence" value="ECO:0007669"/>
    <property type="project" value="TreeGrafter"/>
</dbReference>
<dbReference type="EMBL" id="JWZX01000506">
    <property type="protein sequence ID" value="KOO52778.1"/>
    <property type="molecule type" value="Genomic_DNA"/>
</dbReference>
<dbReference type="InterPro" id="IPR036676">
    <property type="entry name" value="PurM-like_C_sf"/>
</dbReference>
<dbReference type="Pfam" id="PF07992">
    <property type="entry name" value="Pyr_redox_2"/>
    <property type="match status" value="1"/>
</dbReference>
<dbReference type="GO" id="GO:0016491">
    <property type="term" value="F:oxidoreductase activity"/>
    <property type="evidence" value="ECO:0007669"/>
    <property type="project" value="InterPro"/>
</dbReference>
<dbReference type="NCBIfam" id="TIGR00476">
    <property type="entry name" value="selD"/>
    <property type="match status" value="1"/>
</dbReference>
<dbReference type="InterPro" id="IPR017584">
    <property type="entry name" value="Pyridine_nucleo_diS_OxRdtase_N"/>
</dbReference>
<dbReference type="InterPro" id="IPR010918">
    <property type="entry name" value="PurM-like_C_dom"/>
</dbReference>
<sequence>MILRLGVSPAILVPVLASAGIATFAIQTKCFSLRDLVSRTLVEFAMLRMQLSLMHLGLVGSRTSLASWRQMQRDLAALLGLEKLRRLHTRGLIGSPMEPPPTPRSIRLGPFGSVRLPPFLSRLGPAPAPPTMAAGDNMVFKDLVLVGGGHSHAHVLKMWGMAPEPGVQLTLVTRDLDTPYSGMLPGYVAGAYTWRECHIDLARLAAYAGARLVHAEACGLDTANKRVLLKGRPPLAYDVISIDIGSAPKPVALAPDASAADPAAVAAHLPSVTPVKPIDGFCRRWDAILERVLALPEGDQARIVVVGAGAGGVELALSMEGRLRREIHKRGRRPASLEVTLVGRRLMPQHAEGVRHIFEGMLERRGIKTILGTSIAYATPTHLHCSDGSTIQYDEAIWCTAAGAQKWLYETTLALDPGGFIAVHPTLESINTPGVFASGDVAAVLEHPRPKAGVFAVRQGMPLTNNLRRALRAEPLVPFVPQASFLGLIGGGDVATCVASRGLLAYEAPWLWTLKDWIDRTWMHAYTEGLPPPMMTKMAQPPPSAVALASGRDALDALAHASMRCGGCGAKVGVSVLQRVMARLREGDHLPPDPPEVLLGLDSPDDCAVLAPSKLASVHTVDFFRALIDDPFVFGQIACNHALSDCHAMNAKPTGALAIAVVPFGLDAKVEESLFQMMAGAAKALRESGCPLLGGHSCEGADLSLGFCVTGSIEASHVLRKSGLKAGDKLVLTKPIGTGVLFAAHMRGAAQGAHMAAATRGMLTSNAGAARVLAEHGATACTDVTGFGLLGHLFEMASASRARVALDMARLPLLPGALDLVTRGYMSSLQPSNLRLRRAIANEQAALAHPAYPLLFDPQTAGGLLSAVPAAQADACVKALVAAGYGETAIVGEVLQVLGEGVCVPHLVECRL</sequence>
<dbReference type="Proteomes" id="UP000037460">
    <property type="component" value="Unassembled WGS sequence"/>
</dbReference>
<dbReference type="InterPro" id="IPR036921">
    <property type="entry name" value="PurM-like_N_sf"/>
</dbReference>
<dbReference type="Gene3D" id="3.90.650.10">
    <property type="entry name" value="PurM-like C-terminal domain"/>
    <property type="match status" value="1"/>
</dbReference>
<dbReference type="AlphaFoldDB" id="A0A0M0LPW4"/>
<evidence type="ECO:0000256" key="5">
    <source>
        <dbReference type="ARBA" id="ARBA00023266"/>
    </source>
</evidence>
<evidence type="ECO:0000313" key="9">
    <source>
        <dbReference type="EMBL" id="KOO52778.1"/>
    </source>
</evidence>